<dbReference type="CTD" id="8578268"/>
<gene>
    <name evidence="2 4" type="ORF">CBG08560</name>
    <name evidence="2" type="ORF">CBG_08560</name>
</gene>
<evidence type="ECO:0000313" key="2">
    <source>
        <dbReference type="EMBL" id="CAP28456.2"/>
    </source>
</evidence>
<evidence type="ECO:0000256" key="1">
    <source>
        <dbReference type="SAM" id="SignalP"/>
    </source>
</evidence>
<keyword evidence="1" id="KW-0732">Signal</keyword>
<dbReference type="RefSeq" id="XP_045093821.1">
    <property type="nucleotide sequence ID" value="XM_045237359.1"/>
</dbReference>
<dbReference type="PANTHER" id="PTHR36161:SF5">
    <property type="entry name" value="DUF19 DOMAIN-CONTAINING PROTEIN"/>
    <property type="match status" value="1"/>
</dbReference>
<dbReference type="HOGENOM" id="CLU_118741_0_0_1"/>
<dbReference type="Proteomes" id="UP000008549">
    <property type="component" value="Unassembled WGS sequence"/>
</dbReference>
<dbReference type="FunCoup" id="A8X745">
    <property type="interactions" value="271"/>
</dbReference>
<dbReference type="KEGG" id="cbr:CBG_08560"/>
<dbReference type="AlphaFoldDB" id="A8X745"/>
<reference evidence="2 3" key="1">
    <citation type="journal article" date="2003" name="PLoS Biol.">
        <title>The genome sequence of Caenorhabditis briggsae: a platform for comparative genomics.</title>
        <authorList>
            <person name="Stein L.D."/>
            <person name="Bao Z."/>
            <person name="Blasiar D."/>
            <person name="Blumenthal T."/>
            <person name="Brent M.R."/>
            <person name="Chen N."/>
            <person name="Chinwalla A."/>
            <person name="Clarke L."/>
            <person name="Clee C."/>
            <person name="Coghlan A."/>
            <person name="Coulson A."/>
            <person name="D'Eustachio P."/>
            <person name="Fitch D.H."/>
            <person name="Fulton L.A."/>
            <person name="Fulton R.E."/>
            <person name="Griffiths-Jones S."/>
            <person name="Harris T.W."/>
            <person name="Hillier L.W."/>
            <person name="Kamath R."/>
            <person name="Kuwabara P.E."/>
            <person name="Mardis E.R."/>
            <person name="Marra M.A."/>
            <person name="Miner T.L."/>
            <person name="Minx P."/>
            <person name="Mullikin J.C."/>
            <person name="Plumb R.W."/>
            <person name="Rogers J."/>
            <person name="Schein J.E."/>
            <person name="Sohrmann M."/>
            <person name="Spieth J."/>
            <person name="Stajich J.E."/>
            <person name="Wei C."/>
            <person name="Willey D."/>
            <person name="Wilson R.K."/>
            <person name="Durbin R."/>
            <person name="Waterston R.H."/>
        </authorList>
    </citation>
    <scope>NUCLEOTIDE SEQUENCE [LARGE SCALE GENOMIC DNA]</scope>
    <source>
        <strain evidence="2 3">AF16</strain>
    </source>
</reference>
<dbReference type="PANTHER" id="PTHR36161">
    <property type="entry name" value="PROTEIN CBG06377-RELATED"/>
    <property type="match status" value="1"/>
</dbReference>
<accession>A8X745</accession>
<dbReference type="WormBase" id="CBG08560">
    <property type="protein sequence ID" value="CBP08018"/>
    <property type="gene ID" value="WBGene00030325"/>
</dbReference>
<keyword evidence="3" id="KW-1185">Reference proteome</keyword>
<dbReference type="STRING" id="6238.A8X745"/>
<evidence type="ECO:0000313" key="4">
    <source>
        <dbReference type="WormBase" id="CBG08560"/>
    </source>
</evidence>
<name>A8X745_CAEBR</name>
<proteinExistence type="predicted"/>
<dbReference type="OMA" id="YKTPNNN"/>
<feature type="signal peptide" evidence="1">
    <location>
        <begin position="1"/>
        <end position="19"/>
    </location>
</feature>
<evidence type="ECO:0000313" key="3">
    <source>
        <dbReference type="Proteomes" id="UP000008549"/>
    </source>
</evidence>
<feature type="chain" id="PRO_5002732727" evidence="1">
    <location>
        <begin position="20"/>
        <end position="218"/>
    </location>
</feature>
<reference evidence="2 3" key="2">
    <citation type="journal article" date="2011" name="PLoS Genet.">
        <title>Caenorhabditis briggsae recombinant inbred line genotypes reveal inter-strain incompatibility and the evolution of recombination.</title>
        <authorList>
            <person name="Ross J.A."/>
            <person name="Koboldt D.C."/>
            <person name="Staisch J.E."/>
            <person name="Chamberlin H.M."/>
            <person name="Gupta B.P."/>
            <person name="Miller R.D."/>
            <person name="Baird S.E."/>
            <person name="Haag E.S."/>
        </authorList>
    </citation>
    <scope>NUCLEOTIDE SEQUENCE [LARGE SCALE GENOMIC DNA]</scope>
    <source>
        <strain evidence="2 3">AF16</strain>
    </source>
</reference>
<protein>
    <submittedName>
        <fullName evidence="2">Protein CBG08560</fullName>
    </submittedName>
</protein>
<sequence>MCRSFVSLFIFVLVGLSHATTTNRDATMVMICDKLGLTFYTAAELTTIAKCIEPQFYKTPNNNTAILSVAKNCILSNSGNKALQAMSLYSNGSYNFLLGISNQLISANNCLSPDSLDTVVTKLVPPIQTMTSTLVNKVKTTLSDCKKTNTQTADAKQETCLQKTYGVAKAAITLTYVDNTCKKVVNQHVSSAWWTCGKKYIPSVIKMDKYNCSKIVKA</sequence>
<dbReference type="eggNOG" id="ENOG502RVPM">
    <property type="taxonomic scope" value="Eukaryota"/>
</dbReference>
<dbReference type="EMBL" id="HE601197">
    <property type="protein sequence ID" value="CAP28456.2"/>
    <property type="molecule type" value="Genomic_DNA"/>
</dbReference>
<dbReference type="InParanoid" id="A8X745"/>
<organism evidence="2 3">
    <name type="scientific">Caenorhabditis briggsae</name>
    <dbReference type="NCBI Taxonomy" id="6238"/>
    <lineage>
        <taxon>Eukaryota</taxon>
        <taxon>Metazoa</taxon>
        <taxon>Ecdysozoa</taxon>
        <taxon>Nematoda</taxon>
        <taxon>Chromadorea</taxon>
        <taxon>Rhabditida</taxon>
        <taxon>Rhabditina</taxon>
        <taxon>Rhabditomorpha</taxon>
        <taxon>Rhabditoidea</taxon>
        <taxon>Rhabditidae</taxon>
        <taxon>Peloderinae</taxon>
        <taxon>Caenorhabditis</taxon>
    </lineage>
</organism>
<dbReference type="GeneID" id="8578268"/>